<proteinExistence type="inferred from homology"/>
<dbReference type="Pfam" id="PF01510">
    <property type="entry name" value="Amidase_2"/>
    <property type="match status" value="1"/>
</dbReference>
<dbReference type="InterPro" id="IPR015510">
    <property type="entry name" value="PGRP"/>
</dbReference>
<dbReference type="PANTHER" id="PTHR11022:SF41">
    <property type="entry name" value="PEPTIDOGLYCAN-RECOGNITION PROTEIN LC-RELATED"/>
    <property type="match status" value="1"/>
</dbReference>
<keyword evidence="4" id="KW-0732">Signal</keyword>
<dbReference type="GO" id="GO:0009253">
    <property type="term" value="P:peptidoglycan catabolic process"/>
    <property type="evidence" value="ECO:0007669"/>
    <property type="project" value="InterPro"/>
</dbReference>
<dbReference type="PANTHER" id="PTHR11022">
    <property type="entry name" value="PEPTIDOGLYCAN RECOGNITION PROTEIN"/>
    <property type="match status" value="1"/>
</dbReference>
<dbReference type="SUPFAM" id="SSF55846">
    <property type="entry name" value="N-acetylmuramoyl-L-alanine amidase-like"/>
    <property type="match status" value="1"/>
</dbReference>
<dbReference type="CDD" id="cd06583">
    <property type="entry name" value="PGRP"/>
    <property type="match status" value="1"/>
</dbReference>
<evidence type="ECO:0000313" key="7">
    <source>
        <dbReference type="EMBL" id="JAS18829.1"/>
    </source>
</evidence>
<dbReference type="GO" id="GO:0008745">
    <property type="term" value="F:N-acetylmuramoyl-L-alanine amidase activity"/>
    <property type="evidence" value="ECO:0007669"/>
    <property type="project" value="InterPro"/>
</dbReference>
<dbReference type="InterPro" id="IPR006619">
    <property type="entry name" value="PGRP_domain_met/bac"/>
</dbReference>
<dbReference type="AlphaFoldDB" id="A0A1B6CZE9"/>
<dbReference type="EMBL" id="GEDC01018469">
    <property type="protein sequence ID" value="JAS18829.1"/>
    <property type="molecule type" value="Transcribed_RNA"/>
</dbReference>
<feature type="signal peptide" evidence="4">
    <location>
        <begin position="1"/>
        <end position="22"/>
    </location>
</feature>
<evidence type="ECO:0000256" key="2">
    <source>
        <dbReference type="ARBA" id="ARBA00022588"/>
    </source>
</evidence>
<feature type="domain" description="Peptidoglycan recognition protein family" evidence="6">
    <location>
        <begin position="30"/>
        <end position="176"/>
    </location>
</feature>
<sequence>RKYNMNYILLMFGCLVVRFITATKPFPVHFSIISRISWHGRPPKDLLTPILNSEFAVSMVIIHDSGSDTNCSGLPCQSIIQKLQNKDMDEKNYIDIGYNFLVDPWGSVYQGRGFSIKGAHTQKYNHKSLGICLVGNFTEDEPTQQALKATQTLIQYAVDMGQVASNYKLYGFRQLTPNPSDEPGEKLFSVIKTWSHFETSPP</sequence>
<evidence type="ECO:0000256" key="3">
    <source>
        <dbReference type="ARBA" id="ARBA00022859"/>
    </source>
</evidence>
<evidence type="ECO:0000259" key="5">
    <source>
        <dbReference type="SMART" id="SM00644"/>
    </source>
</evidence>
<keyword evidence="2" id="KW-0399">Innate immunity</keyword>
<dbReference type="InterPro" id="IPR002502">
    <property type="entry name" value="Amidase_domain"/>
</dbReference>
<dbReference type="GO" id="GO:0045087">
    <property type="term" value="P:innate immune response"/>
    <property type="evidence" value="ECO:0007669"/>
    <property type="project" value="UniProtKB-KW"/>
</dbReference>
<gene>
    <name evidence="7" type="ORF">g.3616</name>
</gene>
<dbReference type="FunFam" id="3.40.80.10:FF:000001">
    <property type="entry name" value="Peptidoglycan recognition protein 1"/>
    <property type="match status" value="1"/>
</dbReference>
<organism evidence="7">
    <name type="scientific">Clastoptera arizonana</name>
    <name type="common">Arizona spittle bug</name>
    <dbReference type="NCBI Taxonomy" id="38151"/>
    <lineage>
        <taxon>Eukaryota</taxon>
        <taxon>Metazoa</taxon>
        <taxon>Ecdysozoa</taxon>
        <taxon>Arthropoda</taxon>
        <taxon>Hexapoda</taxon>
        <taxon>Insecta</taxon>
        <taxon>Pterygota</taxon>
        <taxon>Neoptera</taxon>
        <taxon>Paraneoptera</taxon>
        <taxon>Hemiptera</taxon>
        <taxon>Auchenorrhyncha</taxon>
        <taxon>Cercopoidea</taxon>
        <taxon>Clastopteridae</taxon>
        <taxon>Clastoptera</taxon>
    </lineage>
</organism>
<feature type="chain" id="PRO_5008580798" description="Peptidoglycan-recognition protein" evidence="4">
    <location>
        <begin position="23"/>
        <end position="202"/>
    </location>
</feature>
<name>A0A1B6CZE9_9HEMI</name>
<feature type="domain" description="N-acetylmuramoyl-L-alanine amidase" evidence="5">
    <location>
        <begin position="48"/>
        <end position="184"/>
    </location>
</feature>
<evidence type="ECO:0000256" key="1">
    <source>
        <dbReference type="ARBA" id="ARBA00007553"/>
    </source>
</evidence>
<dbReference type="GO" id="GO:0008270">
    <property type="term" value="F:zinc ion binding"/>
    <property type="evidence" value="ECO:0007669"/>
    <property type="project" value="InterPro"/>
</dbReference>
<feature type="non-terminal residue" evidence="7">
    <location>
        <position position="1"/>
    </location>
</feature>
<dbReference type="SMART" id="SM00644">
    <property type="entry name" value="Ami_2"/>
    <property type="match status" value="1"/>
</dbReference>
<reference evidence="7" key="1">
    <citation type="submission" date="2015-12" db="EMBL/GenBank/DDBJ databases">
        <title>De novo transcriptome assembly of four potential Pierce s Disease insect vectors from Arizona vineyards.</title>
        <authorList>
            <person name="Tassone E.E."/>
        </authorList>
    </citation>
    <scope>NUCLEOTIDE SEQUENCE</scope>
</reference>
<keyword evidence="3" id="KW-0391">Immunity</keyword>
<evidence type="ECO:0000259" key="6">
    <source>
        <dbReference type="SMART" id="SM00701"/>
    </source>
</evidence>
<dbReference type="Gene3D" id="3.40.80.10">
    <property type="entry name" value="Peptidoglycan recognition protein-like"/>
    <property type="match status" value="1"/>
</dbReference>
<dbReference type="InterPro" id="IPR036505">
    <property type="entry name" value="Amidase/PGRP_sf"/>
</dbReference>
<evidence type="ECO:0008006" key="8">
    <source>
        <dbReference type="Google" id="ProtNLM"/>
    </source>
</evidence>
<protein>
    <recommendedName>
        <fullName evidence="8">Peptidoglycan-recognition protein</fullName>
    </recommendedName>
</protein>
<accession>A0A1B6CZE9</accession>
<evidence type="ECO:0000256" key="4">
    <source>
        <dbReference type="SAM" id="SignalP"/>
    </source>
</evidence>
<dbReference type="SMART" id="SM00701">
    <property type="entry name" value="PGRP"/>
    <property type="match status" value="1"/>
</dbReference>
<comment type="similarity">
    <text evidence="1">Belongs to the N-acetylmuramoyl-L-alanine amidase 2 family.</text>
</comment>